<reference evidence="1" key="1">
    <citation type="submission" date="2014-09" db="EMBL/GenBank/DDBJ databases">
        <authorList>
            <person name="Magalhaes I.L.F."/>
            <person name="Oliveira U."/>
            <person name="Santos F.R."/>
            <person name="Vidigal T.H.D.A."/>
            <person name="Brescovit A.D."/>
            <person name="Santos A.J."/>
        </authorList>
    </citation>
    <scope>NUCLEOTIDE SEQUENCE</scope>
    <source>
        <tissue evidence="1">Shoot tissue taken approximately 20 cm above the soil surface</tissue>
    </source>
</reference>
<reference evidence="1" key="2">
    <citation type="journal article" date="2015" name="Data Brief">
        <title>Shoot transcriptome of the giant reed, Arundo donax.</title>
        <authorList>
            <person name="Barrero R.A."/>
            <person name="Guerrero F.D."/>
            <person name="Moolhuijzen P."/>
            <person name="Goolsby J.A."/>
            <person name="Tidwell J."/>
            <person name="Bellgard S.E."/>
            <person name="Bellgard M.I."/>
        </authorList>
    </citation>
    <scope>NUCLEOTIDE SEQUENCE</scope>
    <source>
        <tissue evidence="1">Shoot tissue taken approximately 20 cm above the soil surface</tissue>
    </source>
</reference>
<dbReference type="EMBL" id="GBRH01265132">
    <property type="protein sequence ID" value="JAD32763.1"/>
    <property type="molecule type" value="Transcribed_RNA"/>
</dbReference>
<name>A0A0A8Z503_ARUDO</name>
<organism evidence="1">
    <name type="scientific">Arundo donax</name>
    <name type="common">Giant reed</name>
    <name type="synonym">Donax arundinaceus</name>
    <dbReference type="NCBI Taxonomy" id="35708"/>
    <lineage>
        <taxon>Eukaryota</taxon>
        <taxon>Viridiplantae</taxon>
        <taxon>Streptophyta</taxon>
        <taxon>Embryophyta</taxon>
        <taxon>Tracheophyta</taxon>
        <taxon>Spermatophyta</taxon>
        <taxon>Magnoliopsida</taxon>
        <taxon>Liliopsida</taxon>
        <taxon>Poales</taxon>
        <taxon>Poaceae</taxon>
        <taxon>PACMAD clade</taxon>
        <taxon>Arundinoideae</taxon>
        <taxon>Arundineae</taxon>
        <taxon>Arundo</taxon>
    </lineage>
</organism>
<evidence type="ECO:0000313" key="1">
    <source>
        <dbReference type="EMBL" id="JAD32763.1"/>
    </source>
</evidence>
<dbReference type="AlphaFoldDB" id="A0A0A8Z503"/>
<protein>
    <submittedName>
        <fullName evidence="1">Uncharacterized protein</fullName>
    </submittedName>
</protein>
<proteinExistence type="predicted"/>
<accession>A0A0A8Z503</accession>
<sequence>MWLLIFRPERKNGYNYRHHHYHITRLHPFSSMM</sequence>